<feature type="transmembrane region" description="Helical" evidence="9">
    <location>
        <begin position="114"/>
        <end position="134"/>
    </location>
</feature>
<evidence type="ECO:0000256" key="5">
    <source>
        <dbReference type="ARBA" id="ARBA00022692"/>
    </source>
</evidence>
<evidence type="ECO:0000256" key="3">
    <source>
        <dbReference type="ARBA" id="ARBA00022475"/>
    </source>
</evidence>
<protein>
    <recommendedName>
        <fullName evidence="10">Tripartite ATP-independent periplasmic transporters DctQ component domain-containing protein</fullName>
    </recommendedName>
</protein>
<dbReference type="Pfam" id="PF04290">
    <property type="entry name" value="DctQ"/>
    <property type="match status" value="1"/>
</dbReference>
<keyword evidence="4" id="KW-0997">Cell inner membrane</keyword>
<dbReference type="GO" id="GO:0015740">
    <property type="term" value="P:C4-dicarboxylate transport"/>
    <property type="evidence" value="ECO:0007669"/>
    <property type="project" value="TreeGrafter"/>
</dbReference>
<keyword evidence="2" id="KW-0813">Transport</keyword>
<evidence type="ECO:0000256" key="6">
    <source>
        <dbReference type="ARBA" id="ARBA00022989"/>
    </source>
</evidence>
<sequence>MTYVSVLLLAAFIIVVFVKVIARNYFDIPMVWADEFSLLCFLWTVFLGAAIALRHKKHFIVDLAPSKLRLNLGFDIFSHIIVLSFIYVMIVYGYQFTLSGFSRASNALPFTVAYFFAPIPISGVAMLLFTIELIGRDTKRFLKLNRKEVYVD</sequence>
<evidence type="ECO:0000313" key="12">
    <source>
        <dbReference type="Proteomes" id="UP000185746"/>
    </source>
</evidence>
<keyword evidence="3" id="KW-1003">Cell membrane</keyword>
<dbReference type="PANTHER" id="PTHR35011">
    <property type="entry name" value="2,3-DIKETO-L-GULONATE TRAP TRANSPORTER SMALL PERMEASE PROTEIN YIAM"/>
    <property type="match status" value="1"/>
</dbReference>
<dbReference type="GO" id="GO:0005886">
    <property type="term" value="C:plasma membrane"/>
    <property type="evidence" value="ECO:0007669"/>
    <property type="project" value="UniProtKB-SubCell"/>
</dbReference>
<accession>A0A1D8JK48</accession>
<evidence type="ECO:0000256" key="4">
    <source>
        <dbReference type="ARBA" id="ARBA00022519"/>
    </source>
</evidence>
<evidence type="ECO:0000259" key="10">
    <source>
        <dbReference type="Pfam" id="PF04290"/>
    </source>
</evidence>
<dbReference type="Proteomes" id="UP000185746">
    <property type="component" value="Chromosome"/>
</dbReference>
<keyword evidence="5 9" id="KW-0812">Transmembrane</keyword>
<name>A0A1D8JK48_9BACL</name>
<organism evidence="11 12">
    <name type="scientific">Sporosarcina ureilytica</name>
    <dbReference type="NCBI Taxonomy" id="298596"/>
    <lineage>
        <taxon>Bacteria</taxon>
        <taxon>Bacillati</taxon>
        <taxon>Bacillota</taxon>
        <taxon>Bacilli</taxon>
        <taxon>Bacillales</taxon>
        <taxon>Caryophanaceae</taxon>
        <taxon>Sporosarcina</taxon>
    </lineage>
</organism>
<dbReference type="GO" id="GO:0022857">
    <property type="term" value="F:transmembrane transporter activity"/>
    <property type="evidence" value="ECO:0007669"/>
    <property type="project" value="TreeGrafter"/>
</dbReference>
<evidence type="ECO:0000256" key="7">
    <source>
        <dbReference type="ARBA" id="ARBA00023136"/>
    </source>
</evidence>
<proteinExistence type="inferred from homology"/>
<keyword evidence="6 9" id="KW-1133">Transmembrane helix</keyword>
<dbReference type="InterPro" id="IPR007387">
    <property type="entry name" value="TRAP_DctQ"/>
</dbReference>
<evidence type="ECO:0000256" key="9">
    <source>
        <dbReference type="SAM" id="Phobius"/>
    </source>
</evidence>
<feature type="transmembrane region" description="Helical" evidence="9">
    <location>
        <begin position="32"/>
        <end position="53"/>
    </location>
</feature>
<feature type="transmembrane region" description="Helical" evidence="9">
    <location>
        <begin position="74"/>
        <end position="94"/>
    </location>
</feature>
<keyword evidence="12" id="KW-1185">Reference proteome</keyword>
<keyword evidence="7 9" id="KW-0472">Membrane</keyword>
<reference evidence="11 12" key="1">
    <citation type="submission" date="2016-09" db="EMBL/GenBank/DDBJ databases">
        <title>Complete genome sequence of the Lysinibacillus sphaericus LMG 22257, a specie of Bacillus with ureolytic activity that can effectively biodeposit calcium carbonate.</title>
        <authorList>
            <person name="Yan W."/>
        </authorList>
    </citation>
    <scope>NUCLEOTIDE SEQUENCE [LARGE SCALE GENOMIC DNA]</scope>
    <source>
        <strain evidence="11 12">LMG 22257</strain>
    </source>
</reference>
<dbReference type="KEGG" id="surl:BI350_04590"/>
<feature type="domain" description="Tripartite ATP-independent periplasmic transporters DctQ component" evidence="10">
    <location>
        <begin position="13"/>
        <end position="138"/>
    </location>
</feature>
<evidence type="ECO:0000256" key="1">
    <source>
        <dbReference type="ARBA" id="ARBA00004429"/>
    </source>
</evidence>
<gene>
    <name evidence="11" type="ORF">BI350_04590</name>
</gene>
<comment type="similarity">
    <text evidence="8">Belongs to the TRAP transporter small permease family.</text>
</comment>
<dbReference type="AlphaFoldDB" id="A0A1D8JK48"/>
<evidence type="ECO:0000313" key="11">
    <source>
        <dbReference type="EMBL" id="AOV09091.1"/>
    </source>
</evidence>
<dbReference type="EMBL" id="CP017560">
    <property type="protein sequence ID" value="AOV09091.1"/>
    <property type="molecule type" value="Genomic_DNA"/>
</dbReference>
<dbReference type="InterPro" id="IPR055348">
    <property type="entry name" value="DctQ"/>
</dbReference>
<dbReference type="PANTHER" id="PTHR35011:SF5">
    <property type="entry name" value="SIALIC ACID TRAP TRANSPORTER SMALL PERMEASE PROTEIN SIAQ"/>
    <property type="match status" value="1"/>
</dbReference>
<evidence type="ECO:0000256" key="2">
    <source>
        <dbReference type="ARBA" id="ARBA00022448"/>
    </source>
</evidence>
<evidence type="ECO:0000256" key="8">
    <source>
        <dbReference type="ARBA" id="ARBA00038436"/>
    </source>
</evidence>
<comment type="subcellular location">
    <subcellularLocation>
        <location evidence="1">Cell inner membrane</location>
        <topology evidence="1">Multi-pass membrane protein</topology>
    </subcellularLocation>
</comment>